<proteinExistence type="predicted"/>
<dbReference type="Proteomes" id="UP000192721">
    <property type="component" value="Unassembled WGS sequence"/>
</dbReference>
<sequence>MARGGADVEVWPECLPALELMRACRTQWQLGGMGGVVGLRYEAVGAVMDMRAVPAAERAALLDDLRVMEQAMLEVWNE</sequence>
<name>A0A1W0CD04_9NEIS</name>
<protein>
    <recommendedName>
        <fullName evidence="3">DUF1799 domain-containing protein</fullName>
    </recommendedName>
</protein>
<dbReference type="EMBL" id="MUKV01000045">
    <property type="protein sequence ID" value="OQS32594.1"/>
    <property type="molecule type" value="Genomic_DNA"/>
</dbReference>
<accession>A0A1W0CD04</accession>
<comment type="caution">
    <text evidence="1">The sequence shown here is derived from an EMBL/GenBank/DDBJ whole genome shotgun (WGS) entry which is preliminary data.</text>
</comment>
<evidence type="ECO:0000313" key="2">
    <source>
        <dbReference type="Proteomes" id="UP000192721"/>
    </source>
</evidence>
<gene>
    <name evidence="1" type="ORF">B0T45_21570</name>
</gene>
<dbReference type="InterPro" id="IPR014915">
    <property type="entry name" value="Phage_TLS_TfmB"/>
</dbReference>
<dbReference type="Pfam" id="PF08809">
    <property type="entry name" value="DUF1799"/>
    <property type="match status" value="1"/>
</dbReference>
<evidence type="ECO:0000313" key="1">
    <source>
        <dbReference type="EMBL" id="OQS32594.1"/>
    </source>
</evidence>
<organism evidence="1 2">
    <name type="scientific">Chromobacterium haemolyticum</name>
    <dbReference type="NCBI Taxonomy" id="394935"/>
    <lineage>
        <taxon>Bacteria</taxon>
        <taxon>Pseudomonadati</taxon>
        <taxon>Pseudomonadota</taxon>
        <taxon>Betaproteobacteria</taxon>
        <taxon>Neisseriales</taxon>
        <taxon>Chromobacteriaceae</taxon>
        <taxon>Chromobacterium</taxon>
    </lineage>
</organism>
<evidence type="ECO:0008006" key="3">
    <source>
        <dbReference type="Google" id="ProtNLM"/>
    </source>
</evidence>
<reference evidence="1 2" key="1">
    <citation type="submission" date="2017-02" db="EMBL/GenBank/DDBJ databases">
        <title>Chromobacterium haemolyticum H5244.</title>
        <authorList>
            <person name="Gulvik C.A."/>
        </authorList>
    </citation>
    <scope>NUCLEOTIDE SEQUENCE [LARGE SCALE GENOMIC DNA]</scope>
    <source>
        <strain evidence="1 2">H5244</strain>
    </source>
</reference>
<dbReference type="AlphaFoldDB" id="A0A1W0CD04"/>